<keyword evidence="3 7" id="KW-0081">Bacteriolytic enzyme</keyword>
<dbReference type="HOGENOM" id="CLU_091641_3_3_0"/>
<dbReference type="GO" id="GO:0016998">
    <property type="term" value="P:cell wall macromolecule catabolic process"/>
    <property type="evidence" value="ECO:0007669"/>
    <property type="project" value="InterPro"/>
</dbReference>
<dbReference type="InterPro" id="IPR002196">
    <property type="entry name" value="Glyco_hydro_24"/>
</dbReference>
<dbReference type="PANTHER" id="PTHR38107:SF3">
    <property type="entry name" value="LYSOZYME RRRD-RELATED"/>
    <property type="match status" value="1"/>
</dbReference>
<dbReference type="InterPro" id="IPR034690">
    <property type="entry name" value="Endolysin_T4_type"/>
</dbReference>
<comment type="similarity">
    <text evidence="7">Belongs to the glycosyl hydrolase 24 family.</text>
</comment>
<dbReference type="InterPro" id="IPR023346">
    <property type="entry name" value="Lysozyme-like_dom_sf"/>
</dbReference>
<dbReference type="GO" id="GO:0009253">
    <property type="term" value="P:peptidoglycan catabolic process"/>
    <property type="evidence" value="ECO:0007669"/>
    <property type="project" value="InterPro"/>
</dbReference>
<dbReference type="EMBL" id="CP002282">
    <property type="protein sequence ID" value="ADO83802.1"/>
    <property type="molecule type" value="Genomic_DNA"/>
</dbReference>
<dbReference type="CDD" id="cd00737">
    <property type="entry name" value="lyz_endolysin_autolysin"/>
    <property type="match status" value="1"/>
</dbReference>
<dbReference type="GO" id="GO:0042742">
    <property type="term" value="P:defense response to bacterium"/>
    <property type="evidence" value="ECO:0007669"/>
    <property type="project" value="UniProtKB-KW"/>
</dbReference>
<organism evidence="8 9">
    <name type="scientific">Ilyobacter polytropus (strain ATCC 51220 / DSM 2926 / LMG 16218 / CuHBu1)</name>
    <dbReference type="NCBI Taxonomy" id="572544"/>
    <lineage>
        <taxon>Bacteria</taxon>
        <taxon>Fusobacteriati</taxon>
        <taxon>Fusobacteriota</taxon>
        <taxon>Fusobacteriia</taxon>
        <taxon>Fusobacteriales</taxon>
        <taxon>Fusobacteriaceae</taxon>
        <taxon>Ilyobacter</taxon>
    </lineage>
</organism>
<evidence type="ECO:0000256" key="7">
    <source>
        <dbReference type="RuleBase" id="RU003788"/>
    </source>
</evidence>
<protein>
    <recommendedName>
        <fullName evidence="7">Lysozyme</fullName>
        <ecNumber evidence="7">3.2.1.17</ecNumber>
    </recommendedName>
</protein>
<evidence type="ECO:0000256" key="6">
    <source>
        <dbReference type="ARBA" id="ARBA00023295"/>
    </source>
</evidence>
<reference evidence="8 9" key="1">
    <citation type="journal article" date="2010" name="Stand. Genomic Sci.">
        <title>Complete genome sequence of Ilyobacter polytropus type strain (CuHbu1).</title>
        <authorList>
            <person name="Sikorski J."/>
            <person name="Chertkov O."/>
            <person name="Lapidus A."/>
            <person name="Nolan M."/>
            <person name="Lucas S."/>
            <person name="Del Rio T.G."/>
            <person name="Tice H."/>
            <person name="Cheng J.F."/>
            <person name="Tapia R."/>
            <person name="Han C."/>
            <person name="Goodwin L."/>
            <person name="Pitluck S."/>
            <person name="Liolios K."/>
            <person name="Ivanova N."/>
            <person name="Mavromatis K."/>
            <person name="Mikhailova N."/>
            <person name="Pati A."/>
            <person name="Chen A."/>
            <person name="Palaniappan K."/>
            <person name="Land M."/>
            <person name="Hauser L."/>
            <person name="Chang Y.J."/>
            <person name="Jeffries C.D."/>
            <person name="Brambilla E."/>
            <person name="Yasawong M."/>
            <person name="Rohde M."/>
            <person name="Pukall R."/>
            <person name="Spring S."/>
            <person name="Goker M."/>
            <person name="Woyke T."/>
            <person name="Bristow J."/>
            <person name="Eisen J.A."/>
            <person name="Markowitz V."/>
            <person name="Hugenholtz P."/>
            <person name="Kyrpides N.C."/>
            <person name="Klenk H.P."/>
        </authorList>
    </citation>
    <scope>NUCLEOTIDE SEQUENCE [LARGE SCALE GENOMIC DNA]</scope>
    <source>
        <strain evidence="9">ATCC 51220 / DSM 2926 / LMG 16218 / CuHBu1</strain>
        <plasmid evidence="9">pILYOP01</plasmid>
    </source>
</reference>
<evidence type="ECO:0000256" key="3">
    <source>
        <dbReference type="ARBA" id="ARBA00022638"/>
    </source>
</evidence>
<sequence>MKMNQAGYDLVKNSEGLKLKAYLCPAGKWTIGYGSTLYEDGSKVKKGDTITKERADKLLNNLISKFEEEARRLIKIELNENQFSALVDFIYNLGIGNFRKSTLLKKINSGELEGASEEFERWIYSNGKKLEGLRKRRKSEKELFLAEI</sequence>
<evidence type="ECO:0000256" key="4">
    <source>
        <dbReference type="ARBA" id="ARBA00022801"/>
    </source>
</evidence>
<keyword evidence="9" id="KW-1185">Reference proteome</keyword>
<name>E3HBP0_ILYPC</name>
<geneLocation type="plasmid" evidence="8 9">
    <name>pILYOP01</name>
</geneLocation>
<keyword evidence="6 7" id="KW-0326">Glycosidase</keyword>
<dbReference type="PANTHER" id="PTHR38107">
    <property type="match status" value="1"/>
</dbReference>
<keyword evidence="2 7" id="KW-0929">Antimicrobial</keyword>
<dbReference type="InterPro" id="IPR023347">
    <property type="entry name" value="Lysozyme_dom_sf"/>
</dbReference>
<keyword evidence="4 7" id="KW-0378">Hydrolase</keyword>
<evidence type="ECO:0000256" key="5">
    <source>
        <dbReference type="ARBA" id="ARBA00023200"/>
    </source>
</evidence>
<evidence type="ECO:0000256" key="2">
    <source>
        <dbReference type="ARBA" id="ARBA00022529"/>
    </source>
</evidence>
<evidence type="ECO:0000313" key="9">
    <source>
        <dbReference type="Proteomes" id="UP000006875"/>
    </source>
</evidence>
<dbReference type="Gene3D" id="1.10.530.40">
    <property type="match status" value="1"/>
</dbReference>
<evidence type="ECO:0000256" key="1">
    <source>
        <dbReference type="ARBA" id="ARBA00000632"/>
    </source>
</evidence>
<dbReference type="Proteomes" id="UP000006875">
    <property type="component" value="Plasmid pILYOP01"/>
</dbReference>
<dbReference type="EC" id="3.2.1.17" evidence="7"/>
<accession>E3HBP0</accession>
<evidence type="ECO:0000313" key="8">
    <source>
        <dbReference type="EMBL" id="ADO83802.1"/>
    </source>
</evidence>
<keyword evidence="8" id="KW-0614">Plasmid</keyword>
<dbReference type="KEGG" id="ipo:Ilyop_2031"/>
<comment type="catalytic activity">
    <reaction evidence="1 7">
        <text>Hydrolysis of (1-&gt;4)-beta-linkages between N-acetylmuramic acid and N-acetyl-D-glucosamine residues in a peptidoglycan and between N-acetyl-D-glucosamine residues in chitodextrins.</text>
        <dbReference type="EC" id="3.2.1.17"/>
    </reaction>
</comment>
<dbReference type="GO" id="GO:0003796">
    <property type="term" value="F:lysozyme activity"/>
    <property type="evidence" value="ECO:0007669"/>
    <property type="project" value="UniProtKB-EC"/>
</dbReference>
<dbReference type="GO" id="GO:0031640">
    <property type="term" value="P:killing of cells of another organism"/>
    <property type="evidence" value="ECO:0007669"/>
    <property type="project" value="UniProtKB-KW"/>
</dbReference>
<dbReference type="CAZy" id="GH24">
    <property type="family name" value="Glycoside Hydrolase Family 24"/>
</dbReference>
<proteinExistence type="inferred from homology"/>
<dbReference type="OrthoDB" id="92565at2"/>
<dbReference type="Pfam" id="PF00959">
    <property type="entry name" value="Phage_lysozyme"/>
    <property type="match status" value="1"/>
</dbReference>
<dbReference type="HAMAP" id="MF_04110">
    <property type="entry name" value="ENDOLYSIN_T4"/>
    <property type="match status" value="1"/>
</dbReference>
<keyword evidence="5" id="KW-1035">Host cytoplasm</keyword>
<dbReference type="SUPFAM" id="SSF53955">
    <property type="entry name" value="Lysozyme-like"/>
    <property type="match status" value="1"/>
</dbReference>
<gene>
    <name evidence="8" type="ordered locus">Ilyop_2031</name>
</gene>
<dbReference type="AlphaFoldDB" id="E3HBP0"/>
<dbReference type="InterPro" id="IPR051018">
    <property type="entry name" value="Bacteriophage_GH24"/>
</dbReference>
<dbReference type="InterPro" id="IPR033907">
    <property type="entry name" value="Endolysin_autolysin"/>
</dbReference>